<keyword evidence="2" id="KW-0812">Transmembrane</keyword>
<sequence length="259" mass="29649">MLNQVNRSARTAPSQYPRIPFHGLRTVQFISSAVVGSVVTFFTWHLHHDGYSMPWVFIWLASASFFSVLALGFTIVLHCFIGLNPRVNLAINSFLALLWCFSWFLLTWYMRGTLAHHCDIETWKENDGMMVCRYYKALFSFTLFGTISTIGALILDVYVFRTQTRRGVYRQTLHALDPKLRPKATRGPLTDDDDTNTKYTSGGFDTELRERTTLQADRRPSMGPYGEQSEQMLADSGYRVPEQQFAYDTGYHGGHKDSV</sequence>
<name>A0AAQ3R5L0_9PEZI</name>
<feature type="transmembrane region" description="Helical" evidence="2">
    <location>
        <begin position="56"/>
        <end position="77"/>
    </location>
</feature>
<evidence type="ECO:0000313" key="4">
    <source>
        <dbReference type="Proteomes" id="UP001303373"/>
    </source>
</evidence>
<proteinExistence type="predicted"/>
<feature type="compositionally biased region" description="Basic and acidic residues" evidence="1">
    <location>
        <begin position="206"/>
        <end position="220"/>
    </location>
</feature>
<feature type="transmembrane region" description="Helical" evidence="2">
    <location>
        <begin position="89"/>
        <end position="110"/>
    </location>
</feature>
<dbReference type="EMBL" id="CP138581">
    <property type="protein sequence ID" value="WPG98393.1"/>
    <property type="molecule type" value="Genomic_DNA"/>
</dbReference>
<feature type="transmembrane region" description="Helical" evidence="2">
    <location>
        <begin position="137"/>
        <end position="160"/>
    </location>
</feature>
<dbReference type="Proteomes" id="UP001303373">
    <property type="component" value="Chromosome 2"/>
</dbReference>
<keyword evidence="4" id="KW-1185">Reference proteome</keyword>
<evidence type="ECO:0000256" key="1">
    <source>
        <dbReference type="SAM" id="MobiDB-lite"/>
    </source>
</evidence>
<accession>A0AAQ3R5L0</accession>
<reference evidence="3 4" key="1">
    <citation type="submission" date="2023-11" db="EMBL/GenBank/DDBJ databases">
        <title>An acidophilic fungus is an integral part of prey digestion in a carnivorous sundew plant.</title>
        <authorList>
            <person name="Tsai I.J."/>
        </authorList>
    </citation>
    <scope>NUCLEOTIDE SEQUENCE [LARGE SCALE GENOMIC DNA]</scope>
    <source>
        <strain evidence="3">169a</strain>
    </source>
</reference>
<feature type="region of interest" description="Disordered" evidence="1">
    <location>
        <begin position="181"/>
        <end position="226"/>
    </location>
</feature>
<evidence type="ECO:0000313" key="3">
    <source>
        <dbReference type="EMBL" id="WPG98393.1"/>
    </source>
</evidence>
<protein>
    <recommendedName>
        <fullName evidence="5">MARVEL domain-containing protein</fullName>
    </recommendedName>
</protein>
<gene>
    <name evidence="3" type="ORF">R9X50_00118300</name>
</gene>
<keyword evidence="2" id="KW-1133">Transmembrane helix</keyword>
<evidence type="ECO:0000256" key="2">
    <source>
        <dbReference type="SAM" id="Phobius"/>
    </source>
</evidence>
<evidence type="ECO:0008006" key="5">
    <source>
        <dbReference type="Google" id="ProtNLM"/>
    </source>
</evidence>
<keyword evidence="2" id="KW-0472">Membrane</keyword>
<dbReference type="AlphaFoldDB" id="A0AAQ3R5L0"/>
<feature type="transmembrane region" description="Helical" evidence="2">
    <location>
        <begin position="26"/>
        <end position="44"/>
    </location>
</feature>
<organism evidence="3 4">
    <name type="scientific">Acrodontium crateriforme</name>
    <dbReference type="NCBI Taxonomy" id="150365"/>
    <lineage>
        <taxon>Eukaryota</taxon>
        <taxon>Fungi</taxon>
        <taxon>Dikarya</taxon>
        <taxon>Ascomycota</taxon>
        <taxon>Pezizomycotina</taxon>
        <taxon>Dothideomycetes</taxon>
        <taxon>Dothideomycetidae</taxon>
        <taxon>Mycosphaerellales</taxon>
        <taxon>Teratosphaeriaceae</taxon>
        <taxon>Acrodontium</taxon>
    </lineage>
</organism>